<dbReference type="AlphaFoldDB" id="A0A9P6QMH2"/>
<accession>A0A9P6QMH2</accession>
<proteinExistence type="predicted"/>
<gene>
    <name evidence="1" type="ORF">BGZ97_009430</name>
</gene>
<organism evidence="1 2">
    <name type="scientific">Linnemannia gamsii</name>
    <dbReference type="NCBI Taxonomy" id="64522"/>
    <lineage>
        <taxon>Eukaryota</taxon>
        <taxon>Fungi</taxon>
        <taxon>Fungi incertae sedis</taxon>
        <taxon>Mucoromycota</taxon>
        <taxon>Mortierellomycotina</taxon>
        <taxon>Mortierellomycetes</taxon>
        <taxon>Mortierellales</taxon>
        <taxon>Mortierellaceae</taxon>
        <taxon>Linnemannia</taxon>
    </lineage>
</organism>
<feature type="non-terminal residue" evidence="1">
    <location>
        <position position="337"/>
    </location>
</feature>
<evidence type="ECO:0000313" key="2">
    <source>
        <dbReference type="Proteomes" id="UP000823405"/>
    </source>
</evidence>
<evidence type="ECO:0008006" key="3">
    <source>
        <dbReference type="Google" id="ProtNLM"/>
    </source>
</evidence>
<reference evidence="1" key="1">
    <citation type="journal article" date="2020" name="Fungal Divers.">
        <title>Resolving the Mortierellaceae phylogeny through synthesis of multi-gene phylogenetics and phylogenomics.</title>
        <authorList>
            <person name="Vandepol N."/>
            <person name="Liber J."/>
            <person name="Desiro A."/>
            <person name="Na H."/>
            <person name="Kennedy M."/>
            <person name="Barry K."/>
            <person name="Grigoriev I.V."/>
            <person name="Miller A.N."/>
            <person name="O'Donnell K."/>
            <person name="Stajich J.E."/>
            <person name="Bonito G."/>
        </authorList>
    </citation>
    <scope>NUCLEOTIDE SEQUENCE</scope>
    <source>
        <strain evidence="1">NVP60</strain>
    </source>
</reference>
<sequence length="337" mass="38677">MNSLPLPPQIQLTELQQLSPLNIPELLDNILLHLDQRTLTQTALLVSQQWLLAARRHIKFEYAWSDCLDDSGDLKHALTMLPWMSRLQWFAGSPQEAANTVSQERHWALLLGALETVDYNQTTPERKLPAFDRQHYNMPTKYIPPNLAGYQPATPLHRLTKGLRTRLREFELYGDVEMRRFQLLLPMMPALTRLVLNTSHDKRSETRGGNEAIHIRMILFHCPLLEDLHIVAGRGEVLEGPWYPTTGSLSHPEPTSLDPSISPLPLRTLILERGVVAQKDLEDLLAYTPRLKSLKCLALDTRSESSAFERLFRRLRELDIHLDSFYFPGCYFNSAIS</sequence>
<protein>
    <recommendedName>
        <fullName evidence="3">F-box domain-containing protein</fullName>
    </recommendedName>
</protein>
<dbReference type="Proteomes" id="UP000823405">
    <property type="component" value="Unassembled WGS sequence"/>
</dbReference>
<dbReference type="OrthoDB" id="2420397at2759"/>
<dbReference type="EMBL" id="JAAAIN010004527">
    <property type="protein sequence ID" value="KAG0280296.1"/>
    <property type="molecule type" value="Genomic_DNA"/>
</dbReference>
<keyword evidence="2" id="KW-1185">Reference proteome</keyword>
<name>A0A9P6QMH2_9FUNG</name>
<comment type="caution">
    <text evidence="1">The sequence shown here is derived from an EMBL/GenBank/DDBJ whole genome shotgun (WGS) entry which is preliminary data.</text>
</comment>
<evidence type="ECO:0000313" key="1">
    <source>
        <dbReference type="EMBL" id="KAG0280296.1"/>
    </source>
</evidence>